<dbReference type="SUPFAM" id="SSF160443">
    <property type="entry name" value="SMR domain-like"/>
    <property type="match status" value="1"/>
</dbReference>
<reference evidence="3 4" key="1">
    <citation type="submission" date="2019-09" db="EMBL/GenBank/DDBJ databases">
        <title>Wenzhouxiangella sp. Genome sequencing and assembly.</title>
        <authorList>
            <person name="Zhang R."/>
        </authorList>
    </citation>
    <scope>NUCLEOTIDE SEQUENCE [LARGE SCALE GENOMIC DNA]</scope>
    <source>
        <strain evidence="3 4">W260</strain>
    </source>
</reference>
<dbReference type="InterPro" id="IPR002625">
    <property type="entry name" value="Smr_dom"/>
</dbReference>
<dbReference type="Pfam" id="PF01713">
    <property type="entry name" value="Smr"/>
    <property type="match status" value="1"/>
</dbReference>
<dbReference type="Proteomes" id="UP000325372">
    <property type="component" value="Unassembled WGS sequence"/>
</dbReference>
<feature type="region of interest" description="Disordered" evidence="1">
    <location>
        <begin position="1"/>
        <end position="46"/>
    </location>
</feature>
<name>A0A5N0TBT1_9GAMM</name>
<protein>
    <submittedName>
        <fullName evidence="3">SMR domain protein</fullName>
    </submittedName>
</protein>
<dbReference type="EMBL" id="VYXP01000003">
    <property type="protein sequence ID" value="KAA9132485.1"/>
    <property type="molecule type" value="Genomic_DNA"/>
</dbReference>
<proteinExistence type="predicted"/>
<dbReference type="InterPro" id="IPR036063">
    <property type="entry name" value="Smr_dom_sf"/>
</dbReference>
<dbReference type="AlphaFoldDB" id="A0A5N0TBT1"/>
<dbReference type="GO" id="GO:0004520">
    <property type="term" value="F:DNA endonuclease activity"/>
    <property type="evidence" value="ECO:0007669"/>
    <property type="project" value="TreeGrafter"/>
</dbReference>
<evidence type="ECO:0000259" key="2">
    <source>
        <dbReference type="PROSITE" id="PS50828"/>
    </source>
</evidence>
<dbReference type="Gene3D" id="3.30.1370.110">
    <property type="match status" value="1"/>
</dbReference>
<evidence type="ECO:0000313" key="4">
    <source>
        <dbReference type="Proteomes" id="UP000325372"/>
    </source>
</evidence>
<feature type="domain" description="Smr" evidence="2">
    <location>
        <begin position="96"/>
        <end position="176"/>
    </location>
</feature>
<dbReference type="PROSITE" id="PS50828">
    <property type="entry name" value="SMR"/>
    <property type="match status" value="1"/>
</dbReference>
<organism evidence="3 4">
    <name type="scientific">Marinihelvus fidelis</name>
    <dbReference type="NCBI Taxonomy" id="2613842"/>
    <lineage>
        <taxon>Bacteria</taxon>
        <taxon>Pseudomonadati</taxon>
        <taxon>Pseudomonadota</taxon>
        <taxon>Gammaproteobacteria</taxon>
        <taxon>Chromatiales</taxon>
        <taxon>Wenzhouxiangellaceae</taxon>
        <taxon>Marinihelvus</taxon>
    </lineage>
</organism>
<evidence type="ECO:0000256" key="1">
    <source>
        <dbReference type="SAM" id="MobiDB-lite"/>
    </source>
</evidence>
<gene>
    <name evidence="3" type="ORF">F3N42_04465</name>
</gene>
<dbReference type="PANTHER" id="PTHR35562:SF2">
    <property type="entry name" value="DNA ENDONUCLEASE SMRA-RELATED"/>
    <property type="match status" value="1"/>
</dbReference>
<keyword evidence="4" id="KW-1185">Reference proteome</keyword>
<dbReference type="PANTHER" id="PTHR35562">
    <property type="entry name" value="DNA ENDONUCLEASE SMRA-RELATED"/>
    <property type="match status" value="1"/>
</dbReference>
<dbReference type="SMART" id="SM00463">
    <property type="entry name" value="SMR"/>
    <property type="match status" value="1"/>
</dbReference>
<sequence>MNGHEDDDDHGAFAREMADVKPLDPPDFVVHDLPRPKPRPRQREADEAAVMQELLDDPLPEEGLETGEELAFLRAGYQKRYLDRLRRGRYAVLDRIDLHGMNEATAEAVLLAFIEDALRRGHGCVKVVHGKGLRSNGRPKLKVMTARLLRRHPAVVAFASCRPRHGGTGAALVLLARRA</sequence>
<evidence type="ECO:0000313" key="3">
    <source>
        <dbReference type="EMBL" id="KAA9132485.1"/>
    </source>
</evidence>
<accession>A0A5N0TBT1</accession>
<dbReference type="RefSeq" id="WP_150863195.1">
    <property type="nucleotide sequence ID" value="NZ_VYXP01000003.1"/>
</dbReference>
<comment type="caution">
    <text evidence="3">The sequence shown here is derived from an EMBL/GenBank/DDBJ whole genome shotgun (WGS) entry which is preliminary data.</text>
</comment>
<feature type="compositionally biased region" description="Basic and acidic residues" evidence="1">
    <location>
        <begin position="10"/>
        <end position="46"/>
    </location>
</feature>